<dbReference type="RefSeq" id="WP_024468934.1">
    <property type="nucleotide sequence ID" value="NZ_CP061839.1"/>
</dbReference>
<evidence type="ECO:0000259" key="2">
    <source>
        <dbReference type="Pfam" id="PF10135"/>
    </source>
</evidence>
<evidence type="ECO:0000313" key="4">
    <source>
        <dbReference type="Proteomes" id="UP000593915"/>
    </source>
</evidence>
<gene>
    <name evidence="3" type="ORF">IFE08_11955</name>
</gene>
<dbReference type="InterPro" id="IPR019301">
    <property type="entry name" value="Flagellar_prot_FlgJ_N"/>
</dbReference>
<organism evidence="3 4">
    <name type="scientific">Treponema pedis</name>
    <dbReference type="NCBI Taxonomy" id="409322"/>
    <lineage>
        <taxon>Bacteria</taxon>
        <taxon>Pseudomonadati</taxon>
        <taxon>Spirochaetota</taxon>
        <taxon>Spirochaetia</taxon>
        <taxon>Spirochaetales</taxon>
        <taxon>Treponemataceae</taxon>
        <taxon>Treponema</taxon>
    </lineage>
</organism>
<name>A0A7S6WNT8_9SPIR</name>
<dbReference type="EMBL" id="CP061839">
    <property type="protein sequence ID" value="QOW60507.1"/>
    <property type="molecule type" value="Genomic_DNA"/>
</dbReference>
<sequence length="186" mass="20739">MNIAEIKGKAEYMGTNGNSITEKKRQPGEESGQSSFSLIMDNLRTAQNSANIISQNTNNSAFGDTRLPGDYISSFKLQNPGKADYERTAQGMASDFGKSGNRVIQKNEIDKTGELYEKALELESYFVKIMLDSMRKTLSGKTLSGDESFAGKMYNDMMYEELGRNVTKNAGFGLADQIYLELYRKK</sequence>
<feature type="domain" description="Flagellar protein FlgJ N-terminal" evidence="2">
    <location>
        <begin position="133"/>
        <end position="179"/>
    </location>
</feature>
<dbReference type="Pfam" id="PF10135">
    <property type="entry name" value="Rod-binding"/>
    <property type="match status" value="1"/>
</dbReference>
<dbReference type="AlphaFoldDB" id="A0A7S6WNT8"/>
<dbReference type="Proteomes" id="UP000593915">
    <property type="component" value="Chromosome"/>
</dbReference>
<evidence type="ECO:0000256" key="1">
    <source>
        <dbReference type="SAM" id="MobiDB-lite"/>
    </source>
</evidence>
<protein>
    <submittedName>
        <fullName evidence="3">Rod-binding protein</fullName>
    </submittedName>
</protein>
<reference evidence="3 4" key="1">
    <citation type="submission" date="2020-09" db="EMBL/GenBank/DDBJ databases">
        <title>Characterization of Treponema spp. from bovine digital dermatitis in Korea.</title>
        <authorList>
            <person name="Espiritu H.M."/>
            <person name="Cho Y.I."/>
            <person name="Mamuad L."/>
        </authorList>
    </citation>
    <scope>NUCLEOTIDE SEQUENCE [LARGE SCALE GENOMIC DNA]</scope>
    <source>
        <strain evidence="3 4">KS1</strain>
    </source>
</reference>
<evidence type="ECO:0000313" key="3">
    <source>
        <dbReference type="EMBL" id="QOW60507.1"/>
    </source>
</evidence>
<feature type="region of interest" description="Disordered" evidence="1">
    <location>
        <begin position="14"/>
        <end position="34"/>
    </location>
</feature>
<proteinExistence type="predicted"/>
<accession>A0A7S6WNT8</accession>